<evidence type="ECO:0000313" key="5">
    <source>
        <dbReference type="EMBL" id="KAG9247389.1"/>
    </source>
</evidence>
<gene>
    <name evidence="5" type="ORF">BJ878DRAFT_185993</name>
</gene>
<name>A0A9P7Z8I2_9HELO</name>
<dbReference type="InterPro" id="IPR012677">
    <property type="entry name" value="Nucleotide-bd_a/b_plait_sf"/>
</dbReference>
<dbReference type="PANTHER" id="PTHR48027">
    <property type="entry name" value="HETEROGENEOUS NUCLEAR RIBONUCLEOPROTEIN 87F-RELATED"/>
    <property type="match status" value="1"/>
</dbReference>
<dbReference type="InterPro" id="IPR000504">
    <property type="entry name" value="RRM_dom"/>
</dbReference>
<feature type="region of interest" description="Disordered" evidence="3">
    <location>
        <begin position="535"/>
        <end position="563"/>
    </location>
</feature>
<feature type="domain" description="RRM" evidence="4">
    <location>
        <begin position="112"/>
        <end position="190"/>
    </location>
</feature>
<accession>A0A9P7Z8I2</accession>
<feature type="region of interest" description="Disordered" evidence="3">
    <location>
        <begin position="370"/>
        <end position="413"/>
    </location>
</feature>
<evidence type="ECO:0000256" key="3">
    <source>
        <dbReference type="SAM" id="MobiDB-lite"/>
    </source>
</evidence>
<sequence length="563" mass="61563">MGFMAKVEKWSPSESFVRTGRSKSEDPFQTPATRRSHKASQSTASPKSVRMKTGNWRSSNDSDTVSSDSAPLESSANRHDAGSPGKRGPFGRSGSTGVMTAEDAQSRFPPGYCVFVANLLQSENEESLQAAVTQVFRDFGPVFVKIRRDGKDMPFAFCQFTNAEDAQRAVKEGKGRVIRGRPCRTEMSKAHRLFIIEYKSGAPMAVDDARSLLEVFGPIEKCYAASDLERATFNLGDAVIARFEMYDHGQDAQNALRNHEKLKFMALPQAPSPSRIQRLNTTNPEARRYNEQYEIDRVSLFCGNLTPGTTSAEVNELFHHFGTLIRVDVKESPSKFDPTEKLCFAFVQFADVLACVKAIEHMDGTPFGGRNLKVNSKVSGPSRPTPARMQMPPPQLTPAPDRRRYEPAPMTPASHMATPPAYGAQPAFGAYYSPANAAFYGFGASPMVDGSQYYSTGYPYNYSYSAGYPAAPVYDPRSNAPSDGSNASAHSGYYGTHYSPYNYAAPSPYNWGASGQATGFPAPIYQGQYQAQVNNTVDPSTTSEVTTDPVAETQVEASVDVTQ</sequence>
<evidence type="ECO:0000313" key="6">
    <source>
        <dbReference type="Proteomes" id="UP000887226"/>
    </source>
</evidence>
<feature type="domain" description="RRM" evidence="4">
    <location>
        <begin position="298"/>
        <end position="379"/>
    </location>
</feature>
<dbReference type="Proteomes" id="UP000887226">
    <property type="component" value="Unassembled WGS sequence"/>
</dbReference>
<evidence type="ECO:0000256" key="2">
    <source>
        <dbReference type="PROSITE-ProRule" id="PRU00176"/>
    </source>
</evidence>
<feature type="region of interest" description="Disordered" evidence="3">
    <location>
        <begin position="1"/>
        <end position="97"/>
    </location>
</feature>
<feature type="compositionally biased region" description="Polar residues" evidence="3">
    <location>
        <begin position="535"/>
        <end position="546"/>
    </location>
</feature>
<dbReference type="Pfam" id="PF00076">
    <property type="entry name" value="RRM_1"/>
    <property type="match status" value="2"/>
</dbReference>
<keyword evidence="1 2" id="KW-0694">RNA-binding</keyword>
<proteinExistence type="predicted"/>
<dbReference type="Gene3D" id="3.30.70.330">
    <property type="match status" value="2"/>
</dbReference>
<dbReference type="CDD" id="cd00590">
    <property type="entry name" value="RRM_SF"/>
    <property type="match status" value="1"/>
</dbReference>
<protein>
    <submittedName>
        <fullName evidence="5">Meiotic activator RIM4</fullName>
    </submittedName>
</protein>
<feature type="compositionally biased region" description="Low complexity" evidence="3">
    <location>
        <begin position="58"/>
        <end position="69"/>
    </location>
</feature>
<dbReference type="InterPro" id="IPR052462">
    <property type="entry name" value="SLIRP/GR-RBP-like"/>
</dbReference>
<dbReference type="EMBL" id="MU253773">
    <property type="protein sequence ID" value="KAG9247389.1"/>
    <property type="molecule type" value="Genomic_DNA"/>
</dbReference>
<reference evidence="5" key="1">
    <citation type="journal article" date="2021" name="IMA Fungus">
        <title>Genomic characterization of three marine fungi, including Emericellopsis atlantica sp. nov. with signatures of a generalist lifestyle and marine biomass degradation.</title>
        <authorList>
            <person name="Hagestad O.C."/>
            <person name="Hou L."/>
            <person name="Andersen J.H."/>
            <person name="Hansen E.H."/>
            <person name="Altermark B."/>
            <person name="Li C."/>
            <person name="Kuhnert E."/>
            <person name="Cox R.J."/>
            <person name="Crous P.W."/>
            <person name="Spatafora J.W."/>
            <person name="Lail K."/>
            <person name="Amirebrahimi M."/>
            <person name="Lipzen A."/>
            <person name="Pangilinan J."/>
            <person name="Andreopoulos W."/>
            <person name="Hayes R.D."/>
            <person name="Ng V."/>
            <person name="Grigoriev I.V."/>
            <person name="Jackson S.A."/>
            <person name="Sutton T.D.S."/>
            <person name="Dobson A.D.W."/>
            <person name="Rama T."/>
        </authorList>
    </citation>
    <scope>NUCLEOTIDE SEQUENCE</scope>
    <source>
        <strain evidence="5">TRa3180A</strain>
    </source>
</reference>
<dbReference type="PROSITE" id="PS50102">
    <property type="entry name" value="RRM"/>
    <property type="match status" value="2"/>
</dbReference>
<dbReference type="OrthoDB" id="410044at2759"/>
<organism evidence="5 6">
    <name type="scientific">Calycina marina</name>
    <dbReference type="NCBI Taxonomy" id="1763456"/>
    <lineage>
        <taxon>Eukaryota</taxon>
        <taxon>Fungi</taxon>
        <taxon>Dikarya</taxon>
        <taxon>Ascomycota</taxon>
        <taxon>Pezizomycotina</taxon>
        <taxon>Leotiomycetes</taxon>
        <taxon>Helotiales</taxon>
        <taxon>Pezizellaceae</taxon>
        <taxon>Calycina</taxon>
    </lineage>
</organism>
<dbReference type="FunFam" id="3.30.70.330:FF:000736">
    <property type="entry name" value="Polyadenylate-binding protein, putative"/>
    <property type="match status" value="1"/>
</dbReference>
<keyword evidence="6" id="KW-1185">Reference proteome</keyword>
<dbReference type="SUPFAM" id="SSF54928">
    <property type="entry name" value="RNA-binding domain, RBD"/>
    <property type="match status" value="2"/>
</dbReference>
<dbReference type="SMART" id="SM00360">
    <property type="entry name" value="RRM"/>
    <property type="match status" value="2"/>
</dbReference>
<evidence type="ECO:0000259" key="4">
    <source>
        <dbReference type="PROSITE" id="PS50102"/>
    </source>
</evidence>
<dbReference type="GO" id="GO:0003723">
    <property type="term" value="F:RNA binding"/>
    <property type="evidence" value="ECO:0007669"/>
    <property type="project" value="UniProtKB-UniRule"/>
</dbReference>
<dbReference type="InterPro" id="IPR035979">
    <property type="entry name" value="RBD_domain_sf"/>
</dbReference>
<feature type="compositionally biased region" description="Basic and acidic residues" evidence="3">
    <location>
        <begin position="1"/>
        <end position="11"/>
    </location>
</feature>
<comment type="caution">
    <text evidence="5">The sequence shown here is derived from an EMBL/GenBank/DDBJ whole genome shotgun (WGS) entry which is preliminary data.</text>
</comment>
<dbReference type="AlphaFoldDB" id="A0A9P7Z8I2"/>
<evidence type="ECO:0000256" key="1">
    <source>
        <dbReference type="ARBA" id="ARBA00022884"/>
    </source>
</evidence>